<dbReference type="OrthoDB" id="9807097at2"/>
<dbReference type="Gene3D" id="3.40.50.2000">
    <property type="entry name" value="Glycogen Phosphorylase B"/>
    <property type="match status" value="1"/>
</dbReference>
<accession>A0A3E3J495</accession>
<evidence type="ECO:0000313" key="2">
    <source>
        <dbReference type="Proteomes" id="UP000261166"/>
    </source>
</evidence>
<dbReference type="GO" id="GO:0016740">
    <property type="term" value="F:transferase activity"/>
    <property type="evidence" value="ECO:0007669"/>
    <property type="project" value="UniProtKB-KW"/>
</dbReference>
<keyword evidence="1" id="KW-0808">Transferase</keyword>
<comment type="caution">
    <text evidence="1">The sequence shown here is derived from an EMBL/GenBank/DDBJ whole genome shotgun (WGS) entry which is preliminary data.</text>
</comment>
<gene>
    <name evidence="1" type="ORF">DWY69_03440</name>
</gene>
<sequence length="130" mass="15353">MKIIKLWYHIIAAIQRVFYKLLYGSRLQIGKNVTWRRGFSIMMNREARIVKMELKARLLLIGDGNLREQMLARINEYGIANQVIYLGRREDIHQFYNAMDCFLLSSLYEGRVERGKKQDKTVKSLIKRGA</sequence>
<dbReference type="RefSeq" id="WP_025489594.1">
    <property type="nucleotide sequence ID" value="NZ_JBKVAZ010000002.1"/>
</dbReference>
<evidence type="ECO:0000313" key="1">
    <source>
        <dbReference type="EMBL" id="RGE74144.1"/>
    </source>
</evidence>
<protein>
    <submittedName>
        <fullName evidence="1">Glycosyltransferase</fullName>
    </submittedName>
</protein>
<dbReference type="AlphaFoldDB" id="A0A3E3J495"/>
<name>A0A3E3J495_9FIRM</name>
<reference evidence="1 2" key="1">
    <citation type="submission" date="2018-08" db="EMBL/GenBank/DDBJ databases">
        <title>A genome reference for cultivated species of the human gut microbiota.</title>
        <authorList>
            <person name="Zou Y."/>
            <person name="Xue W."/>
            <person name="Luo G."/>
        </authorList>
    </citation>
    <scope>NUCLEOTIDE SEQUENCE [LARGE SCALE GENOMIC DNA]</scope>
    <source>
        <strain evidence="1 2">AF26-4BH</strain>
    </source>
</reference>
<dbReference type="EMBL" id="QVLU01000002">
    <property type="protein sequence ID" value="RGE74144.1"/>
    <property type="molecule type" value="Genomic_DNA"/>
</dbReference>
<dbReference type="SUPFAM" id="SSF53756">
    <property type="entry name" value="UDP-Glycosyltransferase/glycogen phosphorylase"/>
    <property type="match status" value="1"/>
</dbReference>
<dbReference type="Pfam" id="PF13692">
    <property type="entry name" value="Glyco_trans_1_4"/>
    <property type="match status" value="1"/>
</dbReference>
<dbReference type="Proteomes" id="UP000261166">
    <property type="component" value="Unassembled WGS sequence"/>
</dbReference>
<proteinExistence type="predicted"/>
<organism evidence="1 2">
    <name type="scientific">Eisenbergiella massiliensis</name>
    <dbReference type="NCBI Taxonomy" id="1720294"/>
    <lineage>
        <taxon>Bacteria</taxon>
        <taxon>Bacillati</taxon>
        <taxon>Bacillota</taxon>
        <taxon>Clostridia</taxon>
        <taxon>Lachnospirales</taxon>
        <taxon>Lachnospiraceae</taxon>
        <taxon>Eisenbergiella</taxon>
    </lineage>
</organism>